<dbReference type="PANTHER" id="PTHR30546:SF46">
    <property type="entry name" value="NAD(P)H DEHYDROGENASE (QUINONE) FQR1-LIKE 1-RELATED"/>
    <property type="match status" value="1"/>
</dbReference>
<name>A0A397ZIK1_BRACM</name>
<evidence type="ECO:0000313" key="3">
    <source>
        <dbReference type="Proteomes" id="UP000264353"/>
    </source>
</evidence>
<dbReference type="Gene3D" id="3.40.50.360">
    <property type="match status" value="1"/>
</dbReference>
<dbReference type="PANTHER" id="PTHR30546">
    <property type="entry name" value="FLAVODOXIN-RELATED PROTEIN WRBA-RELATED"/>
    <property type="match status" value="1"/>
</dbReference>
<dbReference type="Proteomes" id="UP000264353">
    <property type="component" value="Chromosome A5"/>
</dbReference>
<organism evidence="2 3">
    <name type="scientific">Brassica campestris</name>
    <name type="common">Field mustard</name>
    <dbReference type="NCBI Taxonomy" id="3711"/>
    <lineage>
        <taxon>Eukaryota</taxon>
        <taxon>Viridiplantae</taxon>
        <taxon>Streptophyta</taxon>
        <taxon>Embryophyta</taxon>
        <taxon>Tracheophyta</taxon>
        <taxon>Spermatophyta</taxon>
        <taxon>Magnoliopsida</taxon>
        <taxon>eudicotyledons</taxon>
        <taxon>Gunneridae</taxon>
        <taxon>Pentapetalae</taxon>
        <taxon>rosids</taxon>
        <taxon>malvids</taxon>
        <taxon>Brassicales</taxon>
        <taxon>Brassicaceae</taxon>
        <taxon>Brassiceae</taxon>
        <taxon>Brassica</taxon>
    </lineage>
</organism>
<dbReference type="SUPFAM" id="SSF52218">
    <property type="entry name" value="Flavoproteins"/>
    <property type="match status" value="1"/>
</dbReference>
<sequence>MECNRYYSMYGYVEKLLQEIRKVLLLLMVIDAKLWQNDMYQRRSKKTCSLNEWTAKEFGMMAAQFKVFLDKIGGLWRILQLAGKPAGIFYSTGAQRAGQEPHQHLLRFLRFGVFTCVVIDF</sequence>
<proteinExistence type="inferred from homology"/>
<accession>A0A397ZIK1</accession>
<gene>
    <name evidence="2" type="ORF">BRARA_E01300</name>
</gene>
<evidence type="ECO:0000313" key="2">
    <source>
        <dbReference type="EMBL" id="RID62213.1"/>
    </source>
</evidence>
<dbReference type="AlphaFoldDB" id="A0A397ZIK1"/>
<evidence type="ECO:0000256" key="1">
    <source>
        <dbReference type="ARBA" id="ARBA00006961"/>
    </source>
</evidence>
<comment type="similarity">
    <text evidence="1">Belongs to the WrbA family.</text>
</comment>
<dbReference type="EMBL" id="CM010632">
    <property type="protein sequence ID" value="RID62213.1"/>
    <property type="molecule type" value="Genomic_DNA"/>
</dbReference>
<protein>
    <submittedName>
        <fullName evidence="2">Uncharacterized protein</fullName>
    </submittedName>
</protein>
<reference evidence="2 3" key="1">
    <citation type="submission" date="2018-06" db="EMBL/GenBank/DDBJ databases">
        <title>WGS assembly of Brassica rapa FPsc.</title>
        <authorList>
            <person name="Bowman J."/>
            <person name="Kohchi T."/>
            <person name="Yamato K."/>
            <person name="Jenkins J."/>
            <person name="Shu S."/>
            <person name="Ishizaki K."/>
            <person name="Yamaoka S."/>
            <person name="Nishihama R."/>
            <person name="Nakamura Y."/>
            <person name="Berger F."/>
            <person name="Adam C."/>
            <person name="Aki S."/>
            <person name="Althoff F."/>
            <person name="Araki T."/>
            <person name="Arteaga-Vazquez M."/>
            <person name="Balasubrmanian S."/>
            <person name="Bauer D."/>
            <person name="Boehm C."/>
            <person name="Briginshaw L."/>
            <person name="Caballero-Perez J."/>
            <person name="Catarino B."/>
            <person name="Chen F."/>
            <person name="Chiyoda S."/>
            <person name="Chovatia M."/>
            <person name="Davies K."/>
            <person name="Delmans M."/>
            <person name="Demura T."/>
            <person name="Dierschke T."/>
            <person name="Dolan L."/>
            <person name="Dorantes-Acosta A."/>
            <person name="Eklund D."/>
            <person name="Florent S."/>
            <person name="Flores-Sandoval E."/>
            <person name="Fujiyama A."/>
            <person name="Fukuzawa H."/>
            <person name="Galik B."/>
            <person name="Grimanelli D."/>
            <person name="Grimwood J."/>
            <person name="Grossniklaus U."/>
            <person name="Hamada T."/>
            <person name="Haseloff J."/>
            <person name="Hetherington A."/>
            <person name="Higo A."/>
            <person name="Hirakawa Y."/>
            <person name="Hundley H."/>
            <person name="Ikeda Y."/>
            <person name="Inoue K."/>
            <person name="Inoue S."/>
            <person name="Ishida S."/>
            <person name="Jia Q."/>
            <person name="Kakita M."/>
            <person name="Kanazawa T."/>
            <person name="Kawai Y."/>
            <person name="Kawashima T."/>
            <person name="Kennedy M."/>
            <person name="Kinose K."/>
            <person name="Kinoshita T."/>
            <person name="Kohara Y."/>
            <person name="Koide E."/>
            <person name="Komatsu K."/>
            <person name="Kopischke S."/>
            <person name="Kubo M."/>
            <person name="Kyozuka J."/>
            <person name="Lagercrantz U."/>
            <person name="Lin S."/>
            <person name="Lindquist E."/>
            <person name="Lipzen A."/>
            <person name="Lu C."/>
            <person name="Luna E."/>
            <person name="Martienssen R."/>
            <person name="Minamino N."/>
            <person name="Mizutani M."/>
            <person name="Mizutani M."/>
            <person name="Mochizuki N."/>
            <person name="Monte I."/>
            <person name="Mosher R."/>
            <person name="Nagasaki H."/>
            <person name="Nakagami H."/>
            <person name="Naramoto S."/>
            <person name="Nishitani K."/>
            <person name="Ohtani M."/>
            <person name="Okamoto T."/>
            <person name="Okumura M."/>
            <person name="Phillips J."/>
            <person name="Pollak B."/>
            <person name="Reinders A."/>
            <person name="Roevekamp M."/>
            <person name="Sano R."/>
            <person name="Sawa S."/>
            <person name="Schmid M."/>
            <person name="Shirakawa M."/>
            <person name="Solano R."/>
            <person name="Spunde A."/>
            <person name="Suetsugu N."/>
            <person name="Sugano S."/>
            <person name="Sugiyama A."/>
            <person name="Sun R."/>
            <person name="Suzuki Y."/>
            <person name="Takenaka M."/>
            <person name="Takezawa D."/>
            <person name="Tomogane H."/>
            <person name="Tsuzuki M."/>
            <person name="Ueda T."/>
            <person name="Umeda M."/>
            <person name="Ward J."/>
            <person name="Watanabe Y."/>
            <person name="Yazaki K."/>
            <person name="Yokoyama R."/>
            <person name="Yoshitake Y."/>
            <person name="Yotsui I."/>
            <person name="Zachgo S."/>
            <person name="Schmutz J."/>
        </authorList>
    </citation>
    <scope>NUCLEOTIDE SEQUENCE [LARGE SCALE GENOMIC DNA]</scope>
    <source>
        <strain evidence="3">cv. B-3</strain>
    </source>
</reference>
<dbReference type="InterPro" id="IPR029039">
    <property type="entry name" value="Flavoprotein-like_sf"/>
</dbReference>